<dbReference type="SUPFAM" id="SSF102114">
    <property type="entry name" value="Radical SAM enzymes"/>
    <property type="match status" value="1"/>
</dbReference>
<gene>
    <name evidence="10" type="ORF">MNBD_ALPHA01-2105</name>
</gene>
<dbReference type="FunFam" id="3.80.30.20:FF:000001">
    <property type="entry name" value="tRNA-2-methylthio-N(6)-dimethylallyladenosine synthase 2"/>
    <property type="match status" value="1"/>
</dbReference>
<dbReference type="NCBIfam" id="TIGR01574">
    <property type="entry name" value="miaB-methiolase"/>
    <property type="match status" value="1"/>
</dbReference>
<dbReference type="AlphaFoldDB" id="A0A3B0TJU3"/>
<dbReference type="EMBL" id="UOEJ01000270">
    <property type="protein sequence ID" value="VAW07326.1"/>
    <property type="molecule type" value="Genomic_DNA"/>
</dbReference>
<reference evidence="10" key="1">
    <citation type="submission" date="2018-06" db="EMBL/GenBank/DDBJ databases">
        <authorList>
            <person name="Zhirakovskaya E."/>
        </authorList>
    </citation>
    <scope>NUCLEOTIDE SEQUENCE</scope>
</reference>
<dbReference type="PROSITE" id="PS51918">
    <property type="entry name" value="RADICAL_SAM"/>
    <property type="match status" value="1"/>
</dbReference>
<dbReference type="PANTHER" id="PTHR43020">
    <property type="entry name" value="CDK5 REGULATORY SUBUNIT-ASSOCIATED PROTEIN 1"/>
    <property type="match status" value="1"/>
</dbReference>
<dbReference type="EC" id="2.8.4.3" evidence="10"/>
<dbReference type="InterPro" id="IPR006638">
    <property type="entry name" value="Elp3/MiaA/NifB-like_rSAM"/>
</dbReference>
<evidence type="ECO:0000259" key="7">
    <source>
        <dbReference type="PROSITE" id="PS50926"/>
    </source>
</evidence>
<proteinExistence type="inferred from homology"/>
<dbReference type="PANTHER" id="PTHR43020:SF2">
    <property type="entry name" value="MITOCHONDRIAL TRNA METHYLTHIOTRANSFERASE CDK5RAP1"/>
    <property type="match status" value="1"/>
</dbReference>
<evidence type="ECO:0000256" key="1">
    <source>
        <dbReference type="ARBA" id="ARBA00001966"/>
    </source>
</evidence>
<evidence type="ECO:0000259" key="9">
    <source>
        <dbReference type="PROSITE" id="PS51918"/>
    </source>
</evidence>
<dbReference type="GO" id="GO:0035597">
    <property type="term" value="F:tRNA-2-methylthio-N(6)-dimethylallyladenosine(37) synthase activity"/>
    <property type="evidence" value="ECO:0007669"/>
    <property type="project" value="UniProtKB-EC"/>
</dbReference>
<feature type="domain" description="MTTase N-terminal" evidence="8">
    <location>
        <begin position="6"/>
        <end position="133"/>
    </location>
</feature>
<keyword evidence="2" id="KW-0004">4Fe-4S</keyword>
<dbReference type="SFLD" id="SFLDG01061">
    <property type="entry name" value="methylthiotransferase"/>
    <property type="match status" value="1"/>
</dbReference>
<dbReference type="GO" id="GO:0051539">
    <property type="term" value="F:4 iron, 4 sulfur cluster binding"/>
    <property type="evidence" value="ECO:0007669"/>
    <property type="project" value="UniProtKB-KW"/>
</dbReference>
<keyword evidence="10" id="KW-0808">Transferase</keyword>
<evidence type="ECO:0000256" key="4">
    <source>
        <dbReference type="ARBA" id="ARBA00022723"/>
    </source>
</evidence>
<dbReference type="FunFam" id="3.40.50.12160:FF:000003">
    <property type="entry name" value="CDK5 regulatory subunit-associated protein 1"/>
    <property type="match status" value="1"/>
</dbReference>
<organism evidence="10">
    <name type="scientific">hydrothermal vent metagenome</name>
    <dbReference type="NCBI Taxonomy" id="652676"/>
    <lineage>
        <taxon>unclassified sequences</taxon>
        <taxon>metagenomes</taxon>
        <taxon>ecological metagenomes</taxon>
    </lineage>
</organism>
<dbReference type="Pfam" id="PF04055">
    <property type="entry name" value="Radical_SAM"/>
    <property type="match status" value="1"/>
</dbReference>
<evidence type="ECO:0000256" key="5">
    <source>
        <dbReference type="ARBA" id="ARBA00023004"/>
    </source>
</evidence>
<dbReference type="InterPro" id="IPR020612">
    <property type="entry name" value="Methylthiotransferase_CS"/>
</dbReference>
<dbReference type="Gene3D" id="3.40.50.12160">
    <property type="entry name" value="Methylthiotransferase, N-terminal domain"/>
    <property type="match status" value="1"/>
</dbReference>
<dbReference type="PROSITE" id="PS50926">
    <property type="entry name" value="TRAM"/>
    <property type="match status" value="1"/>
</dbReference>
<dbReference type="HAMAP" id="MF_01864">
    <property type="entry name" value="tRNA_metthiotr_MiaB"/>
    <property type="match status" value="1"/>
</dbReference>
<evidence type="ECO:0000256" key="6">
    <source>
        <dbReference type="ARBA" id="ARBA00023014"/>
    </source>
</evidence>
<dbReference type="InterPro" id="IPR038135">
    <property type="entry name" value="Methylthiotransferase_N_sf"/>
</dbReference>
<dbReference type="Gene3D" id="3.80.30.20">
    <property type="entry name" value="tm_1862 like domain"/>
    <property type="match status" value="1"/>
</dbReference>
<dbReference type="InterPro" id="IPR013848">
    <property type="entry name" value="Methylthiotransferase_N"/>
</dbReference>
<dbReference type="InterPro" id="IPR006463">
    <property type="entry name" value="MiaB_methiolase"/>
</dbReference>
<dbReference type="SMART" id="SM00729">
    <property type="entry name" value="Elp3"/>
    <property type="match status" value="1"/>
</dbReference>
<feature type="domain" description="TRAM" evidence="7">
    <location>
        <begin position="397"/>
        <end position="463"/>
    </location>
</feature>
<keyword evidence="5" id="KW-0408">Iron</keyword>
<evidence type="ECO:0000256" key="2">
    <source>
        <dbReference type="ARBA" id="ARBA00022485"/>
    </source>
</evidence>
<evidence type="ECO:0000313" key="10">
    <source>
        <dbReference type="EMBL" id="VAW07326.1"/>
    </source>
</evidence>
<keyword evidence="4" id="KW-0479">Metal-binding</keyword>
<dbReference type="InterPro" id="IPR058240">
    <property type="entry name" value="rSAM_sf"/>
</dbReference>
<accession>A0A3B0TJU3</accession>
<evidence type="ECO:0000256" key="3">
    <source>
        <dbReference type="ARBA" id="ARBA00022691"/>
    </source>
</evidence>
<name>A0A3B0TJU3_9ZZZZ</name>
<dbReference type="InterPro" id="IPR007197">
    <property type="entry name" value="rSAM"/>
</dbReference>
<dbReference type="PROSITE" id="PS51449">
    <property type="entry name" value="MTTASE_N"/>
    <property type="match status" value="1"/>
</dbReference>
<evidence type="ECO:0000259" key="8">
    <source>
        <dbReference type="PROSITE" id="PS51449"/>
    </source>
</evidence>
<dbReference type="PROSITE" id="PS01278">
    <property type="entry name" value="MTTASE_RADICAL"/>
    <property type="match status" value="1"/>
</dbReference>
<dbReference type="SFLD" id="SFLDS00029">
    <property type="entry name" value="Radical_SAM"/>
    <property type="match status" value="1"/>
</dbReference>
<dbReference type="InterPro" id="IPR002792">
    <property type="entry name" value="TRAM_dom"/>
</dbReference>
<dbReference type="NCBIfam" id="TIGR00089">
    <property type="entry name" value="MiaB/RimO family radical SAM methylthiotransferase"/>
    <property type="match status" value="1"/>
</dbReference>
<dbReference type="Pfam" id="PF00919">
    <property type="entry name" value="UPF0004"/>
    <property type="match status" value="1"/>
</dbReference>
<dbReference type="GO" id="GO:0005829">
    <property type="term" value="C:cytosol"/>
    <property type="evidence" value="ECO:0007669"/>
    <property type="project" value="TreeGrafter"/>
</dbReference>
<dbReference type="CDD" id="cd01335">
    <property type="entry name" value="Radical_SAM"/>
    <property type="match status" value="1"/>
</dbReference>
<keyword evidence="3" id="KW-0949">S-adenosyl-L-methionine</keyword>
<dbReference type="InterPro" id="IPR005839">
    <property type="entry name" value="Methylthiotransferase"/>
</dbReference>
<keyword evidence="6" id="KW-0411">Iron-sulfur</keyword>
<dbReference type="SFLD" id="SFLDG01082">
    <property type="entry name" value="B12-binding_domain_containing"/>
    <property type="match status" value="1"/>
</dbReference>
<sequence>MSSPPKKLFIKTYGCQMNVYDTERMVDVMAHEGYQVTDKPDDADLVVLNTCHIREKAAEKVYSDIGRIRVMKERQARRDSKSGQEKKQSILAVGGCVAQAEGAEIQRRAPIVDMVFGPQTYHRLPEMTKKAGEIIQSGARPHIVDTDLSVSEKFDSLSKKAVSEKKTAFLTVQEGCDKFCTYCVVPYTRGGEFSRPFEDVMNDADKLNDAGVLEVTLLGQNVNAYHGMSDEGVEWSLDRLIRHLADTTDFKRIRYTTSHPQDMTDELIAVHGQVEQCMPYLHLPVQAGSDRIIKAMNRHHSISSYLKTVEDIRAARPDIALSGDFIVGFPGESDADFQQTMKLVREVEYAQAYSFMYSERPGTPAAGWADQVESHVKSERLAELQEELNRQQRAFNETGVGKIMGVLLERRGKQDSHLVGRSPYMQAVHVDIGDEKTAEKYFGRLVDMKIISAGPRSLKGEFV</sequence>
<dbReference type="InterPro" id="IPR023404">
    <property type="entry name" value="rSAM_horseshoe"/>
</dbReference>
<protein>
    <submittedName>
        <fullName evidence="10">tRNA-i(6)A37 methylthiotransferase</fullName>
        <ecNumber evidence="10">2.8.4.3</ecNumber>
    </submittedName>
</protein>
<dbReference type="SFLD" id="SFLDF00273">
    <property type="entry name" value="(dimethylallyl)adenosine_tRNA"/>
    <property type="match status" value="1"/>
</dbReference>
<comment type="cofactor">
    <cofactor evidence="1">
        <name>[4Fe-4S] cluster</name>
        <dbReference type="ChEBI" id="CHEBI:49883"/>
    </cofactor>
</comment>
<dbReference type="GO" id="GO:0046872">
    <property type="term" value="F:metal ion binding"/>
    <property type="evidence" value="ECO:0007669"/>
    <property type="project" value="UniProtKB-KW"/>
</dbReference>
<feature type="domain" description="Radical SAM core" evidence="9">
    <location>
        <begin position="162"/>
        <end position="394"/>
    </location>
</feature>